<evidence type="ECO:0000313" key="2">
    <source>
        <dbReference type="Proteomes" id="UP000589626"/>
    </source>
</evidence>
<evidence type="ECO:0000313" key="1">
    <source>
        <dbReference type="EMBL" id="MBB3041604.1"/>
    </source>
</evidence>
<dbReference type="AlphaFoldDB" id="A0A7W4VTT0"/>
<organism evidence="1 2">
    <name type="scientific">Nocardioides soli</name>
    <dbReference type="NCBI Taxonomy" id="1036020"/>
    <lineage>
        <taxon>Bacteria</taxon>
        <taxon>Bacillati</taxon>
        <taxon>Actinomycetota</taxon>
        <taxon>Actinomycetes</taxon>
        <taxon>Propionibacteriales</taxon>
        <taxon>Nocardioidaceae</taxon>
        <taxon>Nocardioides</taxon>
    </lineage>
</organism>
<keyword evidence="2" id="KW-1185">Reference proteome</keyword>
<reference evidence="1 2" key="1">
    <citation type="submission" date="2020-08" db="EMBL/GenBank/DDBJ databases">
        <title>Sequencing the genomes of 1000 actinobacteria strains.</title>
        <authorList>
            <person name="Klenk H.-P."/>
        </authorList>
    </citation>
    <scope>NUCLEOTIDE SEQUENCE [LARGE SCALE GENOMIC DNA]</scope>
    <source>
        <strain evidence="1 2">DSM 105498</strain>
    </source>
</reference>
<comment type="caution">
    <text evidence="1">The sequence shown here is derived from an EMBL/GenBank/DDBJ whole genome shotgun (WGS) entry which is preliminary data.</text>
</comment>
<protein>
    <recommendedName>
        <fullName evidence="3">Peptidase C39 domain-containing protein</fullName>
    </recommendedName>
</protein>
<evidence type="ECO:0008006" key="3">
    <source>
        <dbReference type="Google" id="ProtNLM"/>
    </source>
</evidence>
<dbReference type="Proteomes" id="UP000589626">
    <property type="component" value="Unassembled WGS sequence"/>
</dbReference>
<proteinExistence type="predicted"/>
<name>A0A7W4VTT0_9ACTN</name>
<accession>A0A7W4VTT0</accession>
<dbReference type="EMBL" id="JACHWR010000001">
    <property type="protein sequence ID" value="MBB3041604.1"/>
    <property type="molecule type" value="Genomic_DNA"/>
</dbReference>
<sequence>MTDWPRQPDSRTCGPSVVVVARLLDHGLPEPWPGFRDEVLAMHRRLNRWWPRALGTTPWAVARVLGGRVRRYRRADVLAALPRRVPVYLGSRWLPRHVVLVLDERDGEPLAYDPARGVVAPLSTSRWKHAWFAVLPD</sequence>
<gene>
    <name evidence="1" type="ORF">FHU40_001405</name>
</gene>
<dbReference type="RefSeq" id="WP_183591487.1">
    <property type="nucleotide sequence ID" value="NZ_JACHWR010000001.1"/>
</dbReference>